<reference evidence="4 5" key="1">
    <citation type="submission" date="2024-09" db="EMBL/GenBank/DDBJ databases">
        <authorList>
            <person name="Sun Q."/>
            <person name="Mori K."/>
        </authorList>
    </citation>
    <scope>NUCLEOTIDE SEQUENCE [LARGE SCALE GENOMIC DNA]</scope>
    <source>
        <strain evidence="4 5">JCM 3323</strain>
    </source>
</reference>
<keyword evidence="5" id="KW-1185">Reference proteome</keyword>
<dbReference type="SUPFAM" id="SSF53686">
    <property type="entry name" value="Tryptophan synthase beta subunit-like PLP-dependent enzymes"/>
    <property type="match status" value="1"/>
</dbReference>
<dbReference type="EC" id="4.3.1.15" evidence="4"/>
<dbReference type="PANTHER" id="PTHR42937">
    <property type="match status" value="1"/>
</dbReference>
<sequence length="384" mass="40244">MENSWLNSARETCTANERELLGVAHAEQARAFFGRHPAHRVTPLCPLPSMASTAGVASIQVKDESGRMGLGSFKALGGMYAVARLVRTEAEERHGPRPTEEQMREVAARTPFVCASAGNHGISVTAGVRELGGDPIVFLSEDVPEDFARRLRRLGAEVRRSPGDYEQSMAAAQEAAERHGWRLISDSSWDGYTTVPLDIMRGYTALFDEAAEALRGGAAESTGGVGGPGGAGGVEVGQAPSHVFVQAGVGGLAAAAAGYVRDRWGEQPKIVVVEPQAAPCLLVSAREGRPTRVEGGRTLLGRLDCREPSLVAWRLLSRLADAFVTITDEEAESAARLLAAEGVRVSACGAAGAAGLLSLDQATRTALDLGPASRVLLVGSEGAL</sequence>
<dbReference type="EMBL" id="JBHMCE010000007">
    <property type="protein sequence ID" value="MFB9529633.1"/>
    <property type="molecule type" value="Genomic_DNA"/>
</dbReference>
<keyword evidence="2" id="KW-0663">Pyridoxal phosphate</keyword>
<feature type="domain" description="Tryptophan synthase beta chain-like PALP" evidence="3">
    <location>
        <begin position="38"/>
        <end position="378"/>
    </location>
</feature>
<proteinExistence type="predicted"/>
<evidence type="ECO:0000256" key="1">
    <source>
        <dbReference type="ARBA" id="ARBA00001933"/>
    </source>
</evidence>
<dbReference type="Proteomes" id="UP001589646">
    <property type="component" value="Unassembled WGS sequence"/>
</dbReference>
<accession>A0ABV5Q2Z0</accession>
<dbReference type="RefSeq" id="WP_346128062.1">
    <property type="nucleotide sequence ID" value="NZ_BAAAXC010000015.1"/>
</dbReference>
<dbReference type="PANTHER" id="PTHR42937:SF1">
    <property type="entry name" value="DIAMINOPROPIONATE AMMONIA-LYASE"/>
    <property type="match status" value="1"/>
</dbReference>
<evidence type="ECO:0000256" key="2">
    <source>
        <dbReference type="ARBA" id="ARBA00022898"/>
    </source>
</evidence>
<keyword evidence="4" id="KW-0456">Lyase</keyword>
<evidence type="ECO:0000313" key="4">
    <source>
        <dbReference type="EMBL" id="MFB9529633.1"/>
    </source>
</evidence>
<dbReference type="NCBIfam" id="NF006058">
    <property type="entry name" value="PRK08206.1"/>
    <property type="match status" value="1"/>
</dbReference>
<name>A0ABV5Q2Z0_9ACTN</name>
<evidence type="ECO:0000259" key="3">
    <source>
        <dbReference type="Pfam" id="PF00291"/>
    </source>
</evidence>
<dbReference type="InterPro" id="IPR036052">
    <property type="entry name" value="TrpB-like_PALP_sf"/>
</dbReference>
<evidence type="ECO:0000313" key="5">
    <source>
        <dbReference type="Proteomes" id="UP001589646"/>
    </source>
</evidence>
<dbReference type="Gene3D" id="3.40.50.1100">
    <property type="match status" value="2"/>
</dbReference>
<dbReference type="InterPro" id="IPR001926">
    <property type="entry name" value="TrpB-like_PALP"/>
</dbReference>
<comment type="caution">
    <text evidence="4">The sequence shown here is derived from an EMBL/GenBank/DDBJ whole genome shotgun (WGS) entry which is preliminary data.</text>
</comment>
<dbReference type="GO" id="GO:0008838">
    <property type="term" value="F:diaminopropionate ammonia-lyase activity"/>
    <property type="evidence" value="ECO:0007669"/>
    <property type="project" value="UniProtKB-EC"/>
</dbReference>
<gene>
    <name evidence="4" type="ORF">ACFFRN_23780</name>
</gene>
<protein>
    <submittedName>
        <fullName evidence="4">Diaminopropionate ammonia-lyase</fullName>
        <ecNumber evidence="4">4.3.1.15</ecNumber>
    </submittedName>
</protein>
<organism evidence="4 5">
    <name type="scientific">Nonomuraea roseola</name>
    <dbReference type="NCBI Taxonomy" id="46179"/>
    <lineage>
        <taxon>Bacteria</taxon>
        <taxon>Bacillati</taxon>
        <taxon>Actinomycetota</taxon>
        <taxon>Actinomycetes</taxon>
        <taxon>Streptosporangiales</taxon>
        <taxon>Streptosporangiaceae</taxon>
        <taxon>Nonomuraea</taxon>
    </lineage>
</organism>
<dbReference type="Pfam" id="PF00291">
    <property type="entry name" value="PALP"/>
    <property type="match status" value="1"/>
</dbReference>
<comment type="cofactor">
    <cofactor evidence="1">
        <name>pyridoxal 5'-phosphate</name>
        <dbReference type="ChEBI" id="CHEBI:597326"/>
    </cofactor>
</comment>